<dbReference type="Proteomes" id="UP000639010">
    <property type="component" value="Unassembled WGS sequence"/>
</dbReference>
<feature type="domain" description="Winged helix-turn helix" evidence="2">
    <location>
        <begin position="98"/>
        <end position="155"/>
    </location>
</feature>
<gene>
    <name evidence="3" type="ORF">H4684_001475</name>
</gene>
<dbReference type="InterPro" id="IPR025959">
    <property type="entry name" value="Winged_HTH_dom"/>
</dbReference>
<sequence length="196" mass="22150">MQTTDARKLPPKAQENIRRLAVQAVLSGKTQVETAELFGVSRVAIWKWLKAYQQDGEQALQAKPQGRPTGGGKLKGFQAAWAARLVRGKYPDQLRLPFALWTREAVGALIERKFGVSLALSTIGRYLRSWGFSPQKPVRRAYEQNRAQVQYWLQTKYPAIKQQAKETGARIYWGDEMGLRSDHPVGRTWGVKGETP</sequence>
<feature type="domain" description="Insertion element IS150 protein InsJ-like helix-turn-helix" evidence="1">
    <location>
        <begin position="18"/>
        <end position="68"/>
    </location>
</feature>
<dbReference type="SUPFAM" id="SSF46689">
    <property type="entry name" value="Homeodomain-like"/>
    <property type="match status" value="1"/>
</dbReference>
<dbReference type="InterPro" id="IPR055247">
    <property type="entry name" value="InsJ-like_HTH"/>
</dbReference>
<dbReference type="EMBL" id="JADBGG010000008">
    <property type="protein sequence ID" value="MBE1424836.1"/>
    <property type="molecule type" value="Genomic_DNA"/>
</dbReference>
<evidence type="ECO:0000259" key="2">
    <source>
        <dbReference type="Pfam" id="PF13592"/>
    </source>
</evidence>
<name>A0ABR9H2A0_9BACT</name>
<dbReference type="InterPro" id="IPR047655">
    <property type="entry name" value="Transpos_IS630-like"/>
</dbReference>
<evidence type="ECO:0000259" key="1">
    <source>
        <dbReference type="Pfam" id="PF13518"/>
    </source>
</evidence>
<comment type="caution">
    <text evidence="3">The sequence shown here is derived from an EMBL/GenBank/DDBJ whole genome shotgun (WGS) entry which is preliminary data.</text>
</comment>
<organism evidence="3 4">
    <name type="scientific">Desulfomicrobium macestii</name>
    <dbReference type="NCBI Taxonomy" id="90731"/>
    <lineage>
        <taxon>Bacteria</taxon>
        <taxon>Pseudomonadati</taxon>
        <taxon>Thermodesulfobacteriota</taxon>
        <taxon>Desulfovibrionia</taxon>
        <taxon>Desulfovibrionales</taxon>
        <taxon>Desulfomicrobiaceae</taxon>
        <taxon>Desulfomicrobium</taxon>
    </lineage>
</organism>
<reference evidence="3 4" key="1">
    <citation type="submission" date="2020-10" db="EMBL/GenBank/DDBJ databases">
        <title>Genomic Encyclopedia of Type Strains, Phase IV (KMG-IV): sequencing the most valuable type-strain genomes for metagenomic binning, comparative biology and taxonomic classification.</title>
        <authorList>
            <person name="Goeker M."/>
        </authorList>
    </citation>
    <scope>NUCLEOTIDE SEQUENCE [LARGE SCALE GENOMIC DNA]</scope>
    <source>
        <strain evidence="3 4">DSM 4194</strain>
    </source>
</reference>
<evidence type="ECO:0000313" key="4">
    <source>
        <dbReference type="Proteomes" id="UP000639010"/>
    </source>
</evidence>
<dbReference type="Pfam" id="PF13592">
    <property type="entry name" value="HTH_33"/>
    <property type="match status" value="1"/>
</dbReference>
<feature type="non-terminal residue" evidence="3">
    <location>
        <position position="196"/>
    </location>
</feature>
<protein>
    <submittedName>
        <fullName evidence="3">Transposase</fullName>
    </submittedName>
</protein>
<evidence type="ECO:0000313" key="3">
    <source>
        <dbReference type="EMBL" id="MBE1424836.1"/>
    </source>
</evidence>
<dbReference type="RefSeq" id="WP_192623299.1">
    <property type="nucleotide sequence ID" value="NZ_JADBGG010000008.1"/>
</dbReference>
<dbReference type="NCBIfam" id="NF033545">
    <property type="entry name" value="transpos_IS630"/>
    <property type="match status" value="1"/>
</dbReference>
<accession>A0ABR9H2A0</accession>
<dbReference type="InterPro" id="IPR009057">
    <property type="entry name" value="Homeodomain-like_sf"/>
</dbReference>
<dbReference type="Pfam" id="PF13518">
    <property type="entry name" value="HTH_28"/>
    <property type="match status" value="1"/>
</dbReference>
<keyword evidence="4" id="KW-1185">Reference proteome</keyword>
<proteinExistence type="predicted"/>